<dbReference type="RefSeq" id="WP_344147860.1">
    <property type="nucleotide sequence ID" value="NZ_BAAAQI010000022.1"/>
</dbReference>
<reference evidence="8" key="1">
    <citation type="journal article" date="2019" name="Int. J. Syst. Evol. Microbiol.">
        <title>The Global Catalogue of Microorganisms (GCM) 10K type strain sequencing project: providing services to taxonomists for standard genome sequencing and annotation.</title>
        <authorList>
            <consortium name="The Broad Institute Genomics Platform"/>
            <consortium name="The Broad Institute Genome Sequencing Center for Infectious Disease"/>
            <person name="Wu L."/>
            <person name="Ma J."/>
        </authorList>
    </citation>
    <scope>NUCLEOTIDE SEQUENCE [LARGE SCALE GENOMIC DNA]</scope>
    <source>
        <strain evidence="8">CGMCC 4.7304</strain>
    </source>
</reference>
<dbReference type="InterPro" id="IPR001647">
    <property type="entry name" value="HTH_TetR"/>
</dbReference>
<dbReference type="EMBL" id="JBHSIY010000006">
    <property type="protein sequence ID" value="MFC4865891.1"/>
    <property type="molecule type" value="Genomic_DNA"/>
</dbReference>
<dbReference type="InterPro" id="IPR011075">
    <property type="entry name" value="TetR_C"/>
</dbReference>
<evidence type="ECO:0000256" key="5">
    <source>
        <dbReference type="SAM" id="MobiDB-lite"/>
    </source>
</evidence>
<gene>
    <name evidence="7" type="ORF">ACFPCZ_04545</name>
</gene>
<evidence type="ECO:0000256" key="2">
    <source>
        <dbReference type="ARBA" id="ARBA00023125"/>
    </source>
</evidence>
<dbReference type="PROSITE" id="PS01081">
    <property type="entry name" value="HTH_TETR_1"/>
    <property type="match status" value="1"/>
</dbReference>
<dbReference type="Gene3D" id="1.10.357.10">
    <property type="entry name" value="Tetracycline Repressor, domain 2"/>
    <property type="match status" value="1"/>
</dbReference>
<organism evidence="7 8">
    <name type="scientific">Streptomonospora arabica</name>
    <dbReference type="NCBI Taxonomy" id="412417"/>
    <lineage>
        <taxon>Bacteria</taxon>
        <taxon>Bacillati</taxon>
        <taxon>Actinomycetota</taxon>
        <taxon>Actinomycetes</taxon>
        <taxon>Streptosporangiales</taxon>
        <taxon>Nocardiopsidaceae</taxon>
        <taxon>Streptomonospora</taxon>
    </lineage>
</organism>
<dbReference type="Pfam" id="PF00440">
    <property type="entry name" value="TetR_N"/>
    <property type="match status" value="1"/>
</dbReference>
<name>A0ABV9SIZ5_9ACTN</name>
<evidence type="ECO:0000313" key="7">
    <source>
        <dbReference type="EMBL" id="MFC4865891.1"/>
    </source>
</evidence>
<dbReference type="PANTHER" id="PTHR30055">
    <property type="entry name" value="HTH-TYPE TRANSCRIPTIONAL REGULATOR RUTR"/>
    <property type="match status" value="1"/>
</dbReference>
<feature type="DNA-binding region" description="H-T-H motif" evidence="4">
    <location>
        <begin position="44"/>
        <end position="63"/>
    </location>
</feature>
<dbReference type="InterPro" id="IPR009057">
    <property type="entry name" value="Homeodomain-like_sf"/>
</dbReference>
<dbReference type="InterPro" id="IPR023772">
    <property type="entry name" value="DNA-bd_HTH_TetR-type_CS"/>
</dbReference>
<keyword evidence="1" id="KW-0805">Transcription regulation</keyword>
<keyword evidence="3" id="KW-0804">Transcription</keyword>
<dbReference type="PROSITE" id="PS50977">
    <property type="entry name" value="HTH_TETR_2"/>
    <property type="match status" value="1"/>
</dbReference>
<dbReference type="Proteomes" id="UP001595858">
    <property type="component" value="Unassembled WGS sequence"/>
</dbReference>
<sequence length="219" mass="23379">MTQNPPTRRTGRSAGGRRPDPAREAALRQAALELLAEVGYEALTVEAVAVRAGAGKATLYRRWASKADLVADAFHTMKAAGEPPDTGSLRGDLHETALAAAGAEDGMSLKVTIGVAGALDRHPDLRAAFHERFVLPLRARLREVFDRAAARGEISARHDLDLLAEVFPALVLQRSLITGAPAPLDYMRHVIEAVVWPLACAPPPHTGPPSPDSAQRRTA</sequence>
<evidence type="ECO:0000256" key="3">
    <source>
        <dbReference type="ARBA" id="ARBA00023163"/>
    </source>
</evidence>
<evidence type="ECO:0000256" key="4">
    <source>
        <dbReference type="PROSITE-ProRule" id="PRU00335"/>
    </source>
</evidence>
<keyword evidence="8" id="KW-1185">Reference proteome</keyword>
<comment type="caution">
    <text evidence="7">The sequence shown here is derived from an EMBL/GenBank/DDBJ whole genome shotgun (WGS) entry which is preliminary data.</text>
</comment>
<evidence type="ECO:0000259" key="6">
    <source>
        <dbReference type="PROSITE" id="PS50977"/>
    </source>
</evidence>
<proteinExistence type="predicted"/>
<feature type="domain" description="HTH tetR-type" evidence="6">
    <location>
        <begin position="21"/>
        <end position="81"/>
    </location>
</feature>
<dbReference type="Gene3D" id="1.10.10.60">
    <property type="entry name" value="Homeodomain-like"/>
    <property type="match status" value="1"/>
</dbReference>
<protein>
    <submittedName>
        <fullName evidence="7">TetR/AcrR family transcriptional regulator</fullName>
    </submittedName>
</protein>
<accession>A0ABV9SIZ5</accession>
<keyword evidence="2 4" id="KW-0238">DNA-binding</keyword>
<evidence type="ECO:0000256" key="1">
    <source>
        <dbReference type="ARBA" id="ARBA00023015"/>
    </source>
</evidence>
<dbReference type="InterPro" id="IPR050109">
    <property type="entry name" value="HTH-type_TetR-like_transc_reg"/>
</dbReference>
<dbReference type="PRINTS" id="PR00455">
    <property type="entry name" value="HTHTETR"/>
</dbReference>
<dbReference type="PANTHER" id="PTHR30055:SF149">
    <property type="entry name" value="TETR-FAMILY TRANSCRIPTIONAL REGULATOR"/>
    <property type="match status" value="1"/>
</dbReference>
<dbReference type="InterPro" id="IPR036271">
    <property type="entry name" value="Tet_transcr_reg_TetR-rel_C_sf"/>
</dbReference>
<feature type="region of interest" description="Disordered" evidence="5">
    <location>
        <begin position="1"/>
        <end position="22"/>
    </location>
</feature>
<dbReference type="SUPFAM" id="SSF48498">
    <property type="entry name" value="Tetracyclin repressor-like, C-terminal domain"/>
    <property type="match status" value="1"/>
</dbReference>
<evidence type="ECO:0000313" key="8">
    <source>
        <dbReference type="Proteomes" id="UP001595858"/>
    </source>
</evidence>
<dbReference type="Pfam" id="PF16859">
    <property type="entry name" value="TetR_C_11"/>
    <property type="match status" value="1"/>
</dbReference>
<dbReference type="SUPFAM" id="SSF46689">
    <property type="entry name" value="Homeodomain-like"/>
    <property type="match status" value="1"/>
</dbReference>